<dbReference type="PANTHER" id="PTHR14326:SF55">
    <property type="entry name" value="CELL CYCLE REGULATED MICROTUBULE ASSOCIATED PROTEIN"/>
    <property type="match status" value="1"/>
</dbReference>
<dbReference type="AlphaFoldDB" id="A0AAD1ZLA3"/>
<dbReference type="InterPro" id="IPR009675">
    <property type="entry name" value="TPX2_fam"/>
</dbReference>
<feature type="region of interest" description="Disordered" evidence="1">
    <location>
        <begin position="208"/>
        <end position="240"/>
    </location>
</feature>
<dbReference type="EMBL" id="OU503047">
    <property type="protein sequence ID" value="CAI9771857.1"/>
    <property type="molecule type" value="Genomic_DNA"/>
</dbReference>
<dbReference type="GO" id="GO:0008017">
    <property type="term" value="F:microtubule binding"/>
    <property type="evidence" value="ECO:0007669"/>
    <property type="project" value="TreeGrafter"/>
</dbReference>
<dbReference type="GO" id="GO:0060236">
    <property type="term" value="P:regulation of mitotic spindle organization"/>
    <property type="evidence" value="ECO:0007669"/>
    <property type="project" value="InterPro"/>
</dbReference>
<proteinExistence type="predicted"/>
<evidence type="ECO:0000259" key="2">
    <source>
        <dbReference type="Pfam" id="PF12214"/>
    </source>
</evidence>
<dbReference type="GO" id="GO:0005819">
    <property type="term" value="C:spindle"/>
    <property type="evidence" value="ECO:0007669"/>
    <property type="project" value="InterPro"/>
</dbReference>
<name>A0AAD1ZLA3_9LAMI</name>
<evidence type="ECO:0000313" key="4">
    <source>
        <dbReference type="Proteomes" id="UP000834106"/>
    </source>
</evidence>
<dbReference type="GO" id="GO:0005880">
    <property type="term" value="C:nuclear microtubule"/>
    <property type="evidence" value="ECO:0007669"/>
    <property type="project" value="TreeGrafter"/>
</dbReference>
<dbReference type="GO" id="GO:0030295">
    <property type="term" value="F:protein kinase activator activity"/>
    <property type="evidence" value="ECO:0007669"/>
    <property type="project" value="TreeGrafter"/>
</dbReference>
<organism evidence="3 4">
    <name type="scientific">Fraxinus pennsylvanica</name>
    <dbReference type="NCBI Taxonomy" id="56036"/>
    <lineage>
        <taxon>Eukaryota</taxon>
        <taxon>Viridiplantae</taxon>
        <taxon>Streptophyta</taxon>
        <taxon>Embryophyta</taxon>
        <taxon>Tracheophyta</taxon>
        <taxon>Spermatophyta</taxon>
        <taxon>Magnoliopsida</taxon>
        <taxon>eudicotyledons</taxon>
        <taxon>Gunneridae</taxon>
        <taxon>Pentapetalae</taxon>
        <taxon>asterids</taxon>
        <taxon>lamiids</taxon>
        <taxon>Lamiales</taxon>
        <taxon>Oleaceae</taxon>
        <taxon>Oleeae</taxon>
        <taxon>Fraxinus</taxon>
    </lineage>
</organism>
<feature type="compositionally biased region" description="Polar residues" evidence="1">
    <location>
        <begin position="89"/>
        <end position="140"/>
    </location>
</feature>
<dbReference type="PANTHER" id="PTHR14326">
    <property type="entry name" value="TARGETING PROTEIN FOR XKLP2"/>
    <property type="match status" value="1"/>
</dbReference>
<evidence type="ECO:0000313" key="3">
    <source>
        <dbReference type="EMBL" id="CAI9771857.1"/>
    </source>
</evidence>
<reference evidence="3" key="1">
    <citation type="submission" date="2023-05" db="EMBL/GenBank/DDBJ databases">
        <authorList>
            <person name="Huff M."/>
        </authorList>
    </citation>
    <scope>NUCLEOTIDE SEQUENCE</scope>
</reference>
<dbReference type="Pfam" id="PF12214">
    <property type="entry name" value="TPX2_importin"/>
    <property type="match status" value="1"/>
</dbReference>
<gene>
    <name evidence="3" type="ORF">FPE_LOCUS19287</name>
</gene>
<dbReference type="InterPro" id="IPR027330">
    <property type="entry name" value="TPX2_central_dom"/>
</dbReference>
<keyword evidence="4" id="KW-1185">Reference proteome</keyword>
<evidence type="ECO:0000256" key="1">
    <source>
        <dbReference type="SAM" id="MobiDB-lite"/>
    </source>
</evidence>
<dbReference type="Proteomes" id="UP000834106">
    <property type="component" value="Chromosome 12"/>
</dbReference>
<accession>A0AAD1ZLA3</accession>
<protein>
    <recommendedName>
        <fullName evidence="2">TPX2 central domain-containing protein</fullName>
    </recommendedName>
</protein>
<dbReference type="GO" id="GO:0090307">
    <property type="term" value="P:mitotic spindle assembly"/>
    <property type="evidence" value="ECO:0007669"/>
    <property type="project" value="TreeGrafter"/>
</dbReference>
<feature type="region of interest" description="Disordered" evidence="1">
    <location>
        <begin position="78"/>
        <end position="153"/>
    </location>
</feature>
<sequence length="465" mass="52514">MDEVMKEFIEECFEEPLEIDETYEFDASSFFDFTRPESDSEIEVAERWFEISGDYPPSPFFVKLNLGKVFSVDVVHNSSNSKDSKKVNPMSNSSDVENQHVASSSKKNTKGASSHILQNSAKTKTNSATKLCQSRSSTLMRPTASHLAKQNKLEDTRSSCVCTRFQKNTIKVEEKIAQSPPRFNNPATKRQKLEIGYLRKVTVPKEPELETLLRAQKRRSKNSSESSEHEKPKASAFRARQSNRKILQAPLLNLHQPKKKTEFQEFHLKTTEKATQHVSANVLSSHTAASHLRSGGSDSKSQWTNIGIPIWLTVFRPNSRDTLKPEKRGTSLNSKSQKVFPSMPDDAFIQDVKQEVRTLTVNSKEFKIHSDNSLSQIPPMELFTKLSLRSDIETNEVSQPKKQVSNKGSKENVPGSLQPEFWLKSYEYSQSFLCRAPEAVEYSGNVKLLQFSAGKALRSHGYGQG</sequence>
<feature type="domain" description="TPX2 central" evidence="2">
    <location>
        <begin position="200"/>
        <end position="284"/>
    </location>
</feature>